<proteinExistence type="inferred from homology"/>
<evidence type="ECO:0000256" key="2">
    <source>
        <dbReference type="ARBA" id="ARBA00007998"/>
    </source>
</evidence>
<dbReference type="GeneID" id="97129264"/>
<keyword evidence="3" id="KW-0813">Transport</keyword>
<dbReference type="RefSeq" id="WP_175380641.1">
    <property type="nucleotide sequence ID" value="NZ_CBCRYD010000020.1"/>
</dbReference>
<keyword evidence="4" id="KW-0309">Germination</keyword>
<comment type="caution">
    <text evidence="9">The sequence shown here is derived from an EMBL/GenBank/DDBJ whole genome shotgun (WGS) entry which is preliminary data.</text>
</comment>
<keyword evidence="10" id="KW-1185">Reference proteome</keyword>
<name>A0ABX2MCK3_9BACL</name>
<comment type="similarity">
    <text evidence="2">Belongs to the amino acid-polyamine-organocation (APC) superfamily. Spore germination protein (SGP) (TC 2.A.3.9) family.</text>
</comment>
<feature type="transmembrane region" description="Helical" evidence="8">
    <location>
        <begin position="110"/>
        <end position="129"/>
    </location>
</feature>
<sequence length="363" mass="41557">MSRLSGYQLFCITLLFQLGTTVIFGSGSSTGRDGWIVTILSAIIGIMLIRMYISIMNLNPGLSLVEWYPRQFGKWIGVPIAWLYPLMFLFDAGRIIGDLRDLIPTTILPTTPPLLITFLFILVIVYGMYLGLQSVARVGEILVPFILFLFVVEVLFLLFSHIVDFEFIKPILWDGWSPVLRAVFPEGTLQTFGETIALAVIWIRVERPENIWKNTLLATVISSLSFLTFDLLSIMIFGGLMFERSIYPFYSLSGMVNIEDFITNLNPFAVIYFIVTAFFKLFLKMYTGLAAIQILFPWIGMRKLIWPSALCVLLLGFVVSDNVTEHIYVLAVQWVTPYFWLPLFVIFPLILFIVSHVRQRLRQ</sequence>
<dbReference type="EMBL" id="JABMCC010000078">
    <property type="protein sequence ID" value="NUU52681.1"/>
    <property type="molecule type" value="Genomic_DNA"/>
</dbReference>
<feature type="transmembrane region" description="Helical" evidence="8">
    <location>
        <begin position="261"/>
        <end position="283"/>
    </location>
</feature>
<evidence type="ECO:0000256" key="5">
    <source>
        <dbReference type="ARBA" id="ARBA00022692"/>
    </source>
</evidence>
<organism evidence="9 10">
    <name type="scientific">Paenibacillus taichungensis</name>
    <dbReference type="NCBI Taxonomy" id="484184"/>
    <lineage>
        <taxon>Bacteria</taxon>
        <taxon>Bacillati</taxon>
        <taxon>Bacillota</taxon>
        <taxon>Bacilli</taxon>
        <taxon>Bacillales</taxon>
        <taxon>Paenibacillaceae</taxon>
        <taxon>Paenibacillus</taxon>
    </lineage>
</organism>
<keyword evidence="7 8" id="KW-0472">Membrane</keyword>
<keyword evidence="5 8" id="KW-0812">Transmembrane</keyword>
<accession>A0ABX2MCK3</accession>
<evidence type="ECO:0000313" key="10">
    <source>
        <dbReference type="Proteomes" id="UP000577724"/>
    </source>
</evidence>
<dbReference type="Proteomes" id="UP000577724">
    <property type="component" value="Unassembled WGS sequence"/>
</dbReference>
<gene>
    <name evidence="9" type="ORF">HP548_01015</name>
</gene>
<dbReference type="Pfam" id="PF03845">
    <property type="entry name" value="Spore_permease"/>
    <property type="match status" value="1"/>
</dbReference>
<feature type="transmembrane region" description="Helical" evidence="8">
    <location>
        <begin position="35"/>
        <end position="52"/>
    </location>
</feature>
<dbReference type="PANTHER" id="PTHR34975">
    <property type="entry name" value="SPORE GERMINATION PROTEIN A2"/>
    <property type="match status" value="1"/>
</dbReference>
<protein>
    <submittedName>
        <fullName evidence="9">Endospore germination permease</fullName>
    </submittedName>
</protein>
<evidence type="ECO:0000313" key="9">
    <source>
        <dbReference type="EMBL" id="NUU52681.1"/>
    </source>
</evidence>
<feature type="transmembrane region" description="Helical" evidence="8">
    <location>
        <begin position="183"/>
        <end position="203"/>
    </location>
</feature>
<feature type="transmembrane region" description="Helical" evidence="8">
    <location>
        <begin position="141"/>
        <end position="163"/>
    </location>
</feature>
<comment type="subcellular location">
    <subcellularLocation>
        <location evidence="1">Membrane</location>
        <topology evidence="1">Multi-pass membrane protein</topology>
    </subcellularLocation>
</comment>
<evidence type="ECO:0000256" key="4">
    <source>
        <dbReference type="ARBA" id="ARBA00022544"/>
    </source>
</evidence>
<feature type="transmembrane region" description="Helical" evidence="8">
    <location>
        <begin position="304"/>
        <end position="319"/>
    </location>
</feature>
<dbReference type="InterPro" id="IPR004761">
    <property type="entry name" value="Spore_GerAB"/>
</dbReference>
<keyword evidence="6 8" id="KW-1133">Transmembrane helix</keyword>
<dbReference type="PANTHER" id="PTHR34975:SF2">
    <property type="entry name" value="SPORE GERMINATION PROTEIN A2"/>
    <property type="match status" value="1"/>
</dbReference>
<evidence type="ECO:0000256" key="6">
    <source>
        <dbReference type="ARBA" id="ARBA00022989"/>
    </source>
</evidence>
<feature type="transmembrane region" description="Helical" evidence="8">
    <location>
        <begin position="215"/>
        <end position="241"/>
    </location>
</feature>
<reference evidence="9 10" key="1">
    <citation type="submission" date="2020-05" db="EMBL/GenBank/DDBJ databases">
        <title>Genome Sequencing of Type Strains.</title>
        <authorList>
            <person name="Lemaire J.F."/>
            <person name="Inderbitzin P."/>
            <person name="Gregorio O.A."/>
            <person name="Collins S.B."/>
            <person name="Wespe N."/>
            <person name="Knight-Connoni V."/>
        </authorList>
    </citation>
    <scope>NUCLEOTIDE SEQUENCE [LARGE SCALE GENOMIC DNA]</scope>
    <source>
        <strain evidence="9 10">DSM 19942</strain>
    </source>
</reference>
<evidence type="ECO:0000256" key="1">
    <source>
        <dbReference type="ARBA" id="ARBA00004141"/>
    </source>
</evidence>
<evidence type="ECO:0000256" key="3">
    <source>
        <dbReference type="ARBA" id="ARBA00022448"/>
    </source>
</evidence>
<feature type="transmembrane region" description="Helical" evidence="8">
    <location>
        <begin position="339"/>
        <end position="357"/>
    </location>
</feature>
<feature type="transmembrane region" description="Helical" evidence="8">
    <location>
        <begin position="72"/>
        <end position="90"/>
    </location>
</feature>
<evidence type="ECO:0000256" key="7">
    <source>
        <dbReference type="ARBA" id="ARBA00023136"/>
    </source>
</evidence>
<dbReference type="NCBIfam" id="TIGR00912">
    <property type="entry name" value="2A0309"/>
    <property type="match status" value="1"/>
</dbReference>
<evidence type="ECO:0000256" key="8">
    <source>
        <dbReference type="SAM" id="Phobius"/>
    </source>
</evidence>